<dbReference type="PANTHER" id="PTHR43179">
    <property type="entry name" value="RHAMNOSYLTRANSFERASE WBBL"/>
    <property type="match status" value="1"/>
</dbReference>
<gene>
    <name evidence="3" type="ORF">AFK24_12815</name>
</gene>
<dbReference type="InterPro" id="IPR031042">
    <property type="entry name" value="Glyco_TIGR04440"/>
</dbReference>
<dbReference type="Proteomes" id="UP000093104">
    <property type="component" value="Unassembled WGS sequence"/>
</dbReference>
<dbReference type="SMR" id="A0A1C7Z3T9"/>
<evidence type="ECO:0000313" key="4">
    <source>
        <dbReference type="Proteomes" id="UP000093104"/>
    </source>
</evidence>
<dbReference type="PANTHER" id="PTHR43179:SF7">
    <property type="entry name" value="RHAMNOSYLTRANSFERASE WBBL"/>
    <property type="match status" value="1"/>
</dbReference>
<keyword evidence="1" id="KW-0472">Membrane</keyword>
<keyword evidence="3" id="KW-0808">Transferase</keyword>
<feature type="domain" description="Glycosyltransferase 2-like" evidence="2">
    <location>
        <begin position="705"/>
        <end position="883"/>
    </location>
</feature>
<dbReference type="OrthoDB" id="9179784at2"/>
<keyword evidence="1" id="KW-1003">Cell membrane</keyword>
<dbReference type="NCBIfam" id="TIGR04440">
    <property type="entry name" value="glyco_TIGR04440"/>
    <property type="match status" value="1"/>
</dbReference>
<sequence>MQGKYDSENAVHLDDLLTVVLISHNRPAFLRRAVQYYGVLSCKILVLDSSSLPTEGVAGLFENVEYQHLPQFGYWGMQAKLDYGVQQITTPYMVFAADDDFIVHQALEQSVSFLEGNADYGMCHGYCLMYLARPSGVTYFRRDKKVCEDYGSDLAQDRILDFLSQYLPPFYAVHRTALIRDWYDAMPEQTSIQWNEIGHAWYMLARAKARILPIPYVVREINYGKSEHSTEIYHTLSFTDPKSVADRVRFAGVLAALPTQIDGLDAQQGVEFVLQSFEALADCLRNRRSLTAEIIIESGWASQTMEPERRFAARQYVEMPFYNQPFFDLLSTYEFMLHAMPAGRVQMEGLEGVWARQQDLMRPRNNDTPESIIDRLWMAQDCNIFNREVVSRLARQLERMGDVDEARKVRAFEDRLNAFPDPDNRKVFNATRSGRLLMWLGARNPDGNEARMISENLLAINGGPQFGLLVLNLDGDVAALQITLDSLLEGHCKAFKIVVFTTAEPPAATQPSNTLHFVKVTQGNCIDKLNLIVNQSSSDWMLLLEAGDEFTASGLLRASLELQAAPECRAVAVDEIQRQADGALVDVFRPGFNLDLLQSVPRLMARHWLIRRDVLQAAGGYSADCGKALEFDLLLRIIEEGGMAWLAHLDEPVLICPAVAFDENPHERQALIRHLARRGFKAQVRSEKPGLYQIDYRHSERPLVSIIVRSQDNLEALQRCLASIGQRTRYTRYEILIADNQSQSAEMNGWLDERQSAGSAIRILRNAEGLSRSALINAAAREAKGSYMVLLDAEAEVVNPNWIESLLNQAQRLEVGVVGVKLIDEQGSVTQAGLILGMNGGVGSAFIGEQRDAEGYMFRLAVEQNYSAVSDACLMVRKEIFDAVGGLDEGDFAESLSDVDLCLSIAAAGFLIVWTPQVEVIHPGLQPHAPQALDALRAKWPEAFEQDLAYNKNLTLAGKGFEFGRPTSINWSQLLA</sequence>
<accession>A0A1C7Z3T9</accession>
<evidence type="ECO:0000313" key="3">
    <source>
        <dbReference type="EMBL" id="OCR24702.1"/>
    </source>
</evidence>
<dbReference type="PATRIC" id="fig|317.243.peg.1312"/>
<comment type="caution">
    <text evidence="3">The sequence shown here is derived from an EMBL/GenBank/DDBJ whole genome shotgun (WGS) entry which is preliminary data.</text>
</comment>
<evidence type="ECO:0000259" key="2">
    <source>
        <dbReference type="Pfam" id="PF00535"/>
    </source>
</evidence>
<protein>
    <submittedName>
        <fullName evidence="3">Glycosyl transferase family 2</fullName>
    </submittedName>
</protein>
<proteinExistence type="predicted"/>
<reference evidence="3 4" key="1">
    <citation type="submission" date="2015-07" db="EMBL/GenBank/DDBJ databases">
        <title>Draft genome sequence of a diazotrophic, plant growth-promoting rhizobacterium of the Pseudomonas syringae complex.</title>
        <authorList>
            <person name="Patten C.L."/>
            <person name="Jeong H."/>
        </authorList>
    </citation>
    <scope>NUCLEOTIDE SEQUENCE [LARGE SCALE GENOMIC DNA]</scope>
    <source>
        <strain evidence="3 4">GR12-2</strain>
    </source>
</reference>
<dbReference type="SUPFAM" id="SSF53448">
    <property type="entry name" value="Nucleotide-diphospho-sugar transferases"/>
    <property type="match status" value="3"/>
</dbReference>
<dbReference type="EMBL" id="LGSI01000041">
    <property type="protein sequence ID" value="OCR24702.1"/>
    <property type="molecule type" value="Genomic_DNA"/>
</dbReference>
<dbReference type="AlphaFoldDB" id="A0A1C7Z3T9"/>
<organism evidence="3 4">
    <name type="scientific">Pseudomonas syringae</name>
    <dbReference type="NCBI Taxonomy" id="317"/>
    <lineage>
        <taxon>Bacteria</taxon>
        <taxon>Pseudomonadati</taxon>
        <taxon>Pseudomonadota</taxon>
        <taxon>Gammaproteobacteria</taxon>
        <taxon>Pseudomonadales</taxon>
        <taxon>Pseudomonadaceae</taxon>
        <taxon>Pseudomonas</taxon>
    </lineage>
</organism>
<keyword evidence="1" id="KW-0997">Cell inner membrane</keyword>
<dbReference type="Gene3D" id="3.90.550.10">
    <property type="entry name" value="Spore Coat Polysaccharide Biosynthesis Protein SpsA, Chain A"/>
    <property type="match status" value="3"/>
</dbReference>
<dbReference type="InterPro" id="IPR001173">
    <property type="entry name" value="Glyco_trans_2-like"/>
</dbReference>
<evidence type="ECO:0000256" key="1">
    <source>
        <dbReference type="ARBA" id="ARBA00022519"/>
    </source>
</evidence>
<dbReference type="Pfam" id="PF00535">
    <property type="entry name" value="Glycos_transf_2"/>
    <property type="match status" value="1"/>
</dbReference>
<dbReference type="RefSeq" id="WP_065833590.1">
    <property type="nucleotide sequence ID" value="NZ_LGSI01000041.1"/>
</dbReference>
<dbReference type="InterPro" id="IPR029044">
    <property type="entry name" value="Nucleotide-diphossugar_trans"/>
</dbReference>
<name>A0A1C7Z3T9_PSESX</name>
<dbReference type="GO" id="GO:0016740">
    <property type="term" value="F:transferase activity"/>
    <property type="evidence" value="ECO:0007669"/>
    <property type="project" value="UniProtKB-KW"/>
</dbReference>